<dbReference type="EMBL" id="CAJVCH010558728">
    <property type="protein sequence ID" value="CAG7831054.1"/>
    <property type="molecule type" value="Genomic_DNA"/>
</dbReference>
<keyword evidence="3" id="KW-1185">Reference proteome</keyword>
<feature type="domain" description="FAS1" evidence="1">
    <location>
        <begin position="1"/>
        <end position="66"/>
    </location>
</feature>
<dbReference type="Pfam" id="PF02469">
    <property type="entry name" value="Fasciclin"/>
    <property type="match status" value="1"/>
</dbReference>
<proteinExistence type="predicted"/>
<dbReference type="AlphaFoldDB" id="A0A8J2LDP6"/>
<accession>A0A8J2LDP6</accession>
<feature type="non-terminal residue" evidence="2">
    <location>
        <position position="66"/>
    </location>
</feature>
<evidence type="ECO:0000313" key="2">
    <source>
        <dbReference type="EMBL" id="CAG7831054.1"/>
    </source>
</evidence>
<dbReference type="Proteomes" id="UP000708208">
    <property type="component" value="Unassembled WGS sequence"/>
</dbReference>
<dbReference type="OrthoDB" id="286301at2759"/>
<organism evidence="2 3">
    <name type="scientific">Allacma fusca</name>
    <dbReference type="NCBI Taxonomy" id="39272"/>
    <lineage>
        <taxon>Eukaryota</taxon>
        <taxon>Metazoa</taxon>
        <taxon>Ecdysozoa</taxon>
        <taxon>Arthropoda</taxon>
        <taxon>Hexapoda</taxon>
        <taxon>Collembola</taxon>
        <taxon>Symphypleona</taxon>
        <taxon>Sminthuridae</taxon>
        <taxon>Allacma</taxon>
    </lineage>
</organism>
<dbReference type="InterPro" id="IPR000782">
    <property type="entry name" value="FAS1_domain"/>
</dbReference>
<evidence type="ECO:0000313" key="3">
    <source>
        <dbReference type="Proteomes" id="UP000708208"/>
    </source>
</evidence>
<feature type="non-terminal residue" evidence="2">
    <location>
        <position position="1"/>
    </location>
</feature>
<name>A0A8J2LDP6_9HEXA</name>
<protein>
    <recommendedName>
        <fullName evidence="1">FAS1 domain-containing protein</fullName>
    </recommendedName>
</protein>
<dbReference type="PROSITE" id="PS50213">
    <property type="entry name" value="FAS1"/>
    <property type="match status" value="1"/>
</dbReference>
<comment type="caution">
    <text evidence="2">The sequence shown here is derived from an EMBL/GenBank/DDBJ whole genome shotgun (WGS) entry which is preliminary data.</text>
</comment>
<sequence>IDFVQYHVVPGTWFSEGLVDGQYLPTLYDKEIKVSVSTDGFSRTINFVNGDIRVVKANVPLLNGVA</sequence>
<evidence type="ECO:0000259" key="1">
    <source>
        <dbReference type="PROSITE" id="PS50213"/>
    </source>
</evidence>
<reference evidence="2" key="1">
    <citation type="submission" date="2021-06" db="EMBL/GenBank/DDBJ databases">
        <authorList>
            <person name="Hodson N. C."/>
            <person name="Mongue J. A."/>
            <person name="Jaron S. K."/>
        </authorList>
    </citation>
    <scope>NUCLEOTIDE SEQUENCE</scope>
</reference>
<gene>
    <name evidence="2" type="ORF">AFUS01_LOCUS40815</name>
</gene>